<dbReference type="GO" id="GO:0016887">
    <property type="term" value="F:ATP hydrolysis activity"/>
    <property type="evidence" value="ECO:0007669"/>
    <property type="project" value="TreeGrafter"/>
</dbReference>
<dbReference type="Pfam" id="PF00385">
    <property type="entry name" value="Chromo"/>
    <property type="match status" value="2"/>
</dbReference>
<dbReference type="GO" id="GO:0006099">
    <property type="term" value="P:tricarboxylic acid cycle"/>
    <property type="evidence" value="ECO:0007669"/>
    <property type="project" value="UniProtKB-KW"/>
</dbReference>
<dbReference type="GO" id="GO:0003677">
    <property type="term" value="F:DNA binding"/>
    <property type="evidence" value="ECO:0007669"/>
    <property type="project" value="UniProtKB-KW"/>
</dbReference>
<dbReference type="Gene3D" id="2.40.50.40">
    <property type="match status" value="2"/>
</dbReference>
<dbReference type="InterPro" id="IPR049730">
    <property type="entry name" value="SNF2/RAD54-like_C"/>
</dbReference>
<dbReference type="GO" id="GO:0042393">
    <property type="term" value="F:histone binding"/>
    <property type="evidence" value="ECO:0007669"/>
    <property type="project" value="TreeGrafter"/>
</dbReference>
<feature type="domain" description="Helicase ATP-binding" evidence="16">
    <location>
        <begin position="452"/>
        <end position="622"/>
    </location>
</feature>
<comment type="similarity">
    <text evidence="2">Belongs to the isocitrate and isopropylmalate dehydrogenases family.</text>
</comment>
<evidence type="ECO:0000256" key="1">
    <source>
        <dbReference type="ARBA" id="ARBA00004123"/>
    </source>
</evidence>
<dbReference type="InterPro" id="IPR001650">
    <property type="entry name" value="Helicase_C-like"/>
</dbReference>
<dbReference type="PANTHER" id="PTHR45623">
    <property type="entry name" value="CHROMODOMAIN-HELICASE-DNA-BINDING PROTEIN 3-RELATED-RELATED"/>
    <property type="match status" value="1"/>
</dbReference>
<dbReference type="FunFam" id="2.40.50.40:FF:000014">
    <property type="entry name" value="Chromodomain-helicase-DNA-binding protein 2 isoform 1"/>
    <property type="match status" value="1"/>
</dbReference>
<comment type="subcellular location">
    <subcellularLocation>
        <location evidence="1">Nucleus</location>
    </subcellularLocation>
</comment>
<keyword evidence="8" id="KW-0805">Transcription regulation</keyword>
<feature type="compositionally biased region" description="Low complexity" evidence="14">
    <location>
        <begin position="160"/>
        <end position="169"/>
    </location>
</feature>
<dbReference type="PROSITE" id="PS50013">
    <property type="entry name" value="CHROMO_2"/>
    <property type="match status" value="2"/>
</dbReference>
<name>A0A7R9QAQ4_9ACAR</name>
<keyword evidence="11" id="KW-0539">Nucleus</keyword>
<dbReference type="InterPro" id="IPR040793">
    <property type="entry name" value="CDH1_2_SANT_HL1"/>
</dbReference>
<evidence type="ECO:0000313" key="18">
    <source>
        <dbReference type="EMBL" id="CAD7638768.1"/>
    </source>
</evidence>
<dbReference type="GO" id="GO:0140658">
    <property type="term" value="F:ATP-dependent chromatin remodeler activity"/>
    <property type="evidence" value="ECO:0007669"/>
    <property type="project" value="TreeGrafter"/>
</dbReference>
<keyword evidence="3" id="KW-0816">Tricarboxylic acid cycle</keyword>
<evidence type="ECO:0000256" key="9">
    <source>
        <dbReference type="ARBA" id="ARBA00023125"/>
    </source>
</evidence>
<organism evidence="18">
    <name type="scientific">Oppiella nova</name>
    <dbReference type="NCBI Taxonomy" id="334625"/>
    <lineage>
        <taxon>Eukaryota</taxon>
        <taxon>Metazoa</taxon>
        <taxon>Ecdysozoa</taxon>
        <taxon>Arthropoda</taxon>
        <taxon>Chelicerata</taxon>
        <taxon>Arachnida</taxon>
        <taxon>Acari</taxon>
        <taxon>Acariformes</taxon>
        <taxon>Sarcoptiformes</taxon>
        <taxon>Oribatida</taxon>
        <taxon>Brachypylina</taxon>
        <taxon>Oppioidea</taxon>
        <taxon>Oppiidae</taxon>
        <taxon>Oppiella</taxon>
    </lineage>
</organism>
<dbReference type="GO" id="GO:0051287">
    <property type="term" value="F:NAD binding"/>
    <property type="evidence" value="ECO:0007669"/>
    <property type="project" value="InterPro"/>
</dbReference>
<dbReference type="Pfam" id="PF00180">
    <property type="entry name" value="Iso_dh"/>
    <property type="match status" value="1"/>
</dbReference>
<evidence type="ECO:0000256" key="7">
    <source>
        <dbReference type="ARBA" id="ARBA00022840"/>
    </source>
</evidence>
<feature type="compositionally biased region" description="Basic residues" evidence="14">
    <location>
        <begin position="186"/>
        <end position="195"/>
    </location>
</feature>
<dbReference type="PROSITE" id="PS51194">
    <property type="entry name" value="HELICASE_CTER"/>
    <property type="match status" value="1"/>
</dbReference>
<dbReference type="InterPro" id="IPR023780">
    <property type="entry name" value="Chromo_domain"/>
</dbReference>
<keyword evidence="7" id="KW-0067">ATP-binding</keyword>
<dbReference type="InterPro" id="IPR027417">
    <property type="entry name" value="P-loop_NTPase"/>
</dbReference>
<keyword evidence="5" id="KW-0547">Nucleotide-binding</keyword>
<dbReference type="InterPro" id="IPR019818">
    <property type="entry name" value="IsoCit/isopropylmalate_DH_CS"/>
</dbReference>
<dbReference type="SUPFAM" id="SSF53659">
    <property type="entry name" value="Isocitrate/Isopropylmalate dehydrogenase-like"/>
    <property type="match status" value="1"/>
</dbReference>
<dbReference type="GO" id="GO:0005634">
    <property type="term" value="C:nucleus"/>
    <property type="evidence" value="ECO:0007669"/>
    <property type="project" value="UniProtKB-SubCell"/>
</dbReference>
<dbReference type="InterPro" id="IPR023779">
    <property type="entry name" value="Chromodomain_CS"/>
</dbReference>
<evidence type="ECO:0000256" key="10">
    <source>
        <dbReference type="ARBA" id="ARBA00023163"/>
    </source>
</evidence>
<dbReference type="Pfam" id="PF00271">
    <property type="entry name" value="Helicase_C"/>
    <property type="match status" value="1"/>
</dbReference>
<evidence type="ECO:0000256" key="8">
    <source>
        <dbReference type="ARBA" id="ARBA00023015"/>
    </source>
</evidence>
<dbReference type="GO" id="GO:0003682">
    <property type="term" value="F:chromatin binding"/>
    <property type="evidence" value="ECO:0007669"/>
    <property type="project" value="TreeGrafter"/>
</dbReference>
<dbReference type="CDD" id="cd18661">
    <property type="entry name" value="CD2_tandem_CHD1-2_like"/>
    <property type="match status" value="1"/>
</dbReference>
<feature type="non-terminal residue" evidence="18">
    <location>
        <position position="1299"/>
    </location>
</feature>
<evidence type="ECO:0000256" key="3">
    <source>
        <dbReference type="ARBA" id="ARBA00022532"/>
    </source>
</evidence>
<dbReference type="SMART" id="SM00298">
    <property type="entry name" value="CHROMO"/>
    <property type="match status" value="2"/>
</dbReference>
<dbReference type="Gene3D" id="3.40.50.300">
    <property type="entry name" value="P-loop containing nucleotide triphosphate hydrolases"/>
    <property type="match status" value="1"/>
</dbReference>
<dbReference type="PROSITE" id="PS51192">
    <property type="entry name" value="HELICASE_ATP_BIND_1"/>
    <property type="match status" value="1"/>
</dbReference>
<evidence type="ECO:0000259" key="17">
    <source>
        <dbReference type="PROSITE" id="PS51194"/>
    </source>
</evidence>
<dbReference type="Pfam" id="PF18375">
    <property type="entry name" value="CDH1_2_SANT_HL1"/>
    <property type="match status" value="1"/>
</dbReference>
<evidence type="ECO:0000256" key="14">
    <source>
        <dbReference type="SAM" id="MobiDB-lite"/>
    </source>
</evidence>
<feature type="region of interest" description="Disordered" evidence="14">
    <location>
        <begin position="128"/>
        <end position="205"/>
    </location>
</feature>
<evidence type="ECO:0000256" key="4">
    <source>
        <dbReference type="ARBA" id="ARBA00022737"/>
    </source>
</evidence>
<feature type="compositionally biased region" description="Basic and acidic residues" evidence="14">
    <location>
        <begin position="1038"/>
        <end position="1049"/>
    </location>
</feature>
<feature type="domain" description="Chromo" evidence="15">
    <location>
        <begin position="347"/>
        <end position="411"/>
    </location>
</feature>
<dbReference type="SUPFAM" id="SSF52540">
    <property type="entry name" value="P-loop containing nucleoside triphosphate hydrolases"/>
    <property type="match status" value="2"/>
</dbReference>
<dbReference type="GO" id="GO:0000287">
    <property type="term" value="F:magnesium ion binding"/>
    <property type="evidence" value="ECO:0007669"/>
    <property type="project" value="InterPro"/>
</dbReference>
<dbReference type="CDD" id="cd18793">
    <property type="entry name" value="SF2_C_SNF"/>
    <property type="match status" value="1"/>
</dbReference>
<dbReference type="Gene3D" id="3.40.50.10810">
    <property type="entry name" value="Tandem AAA-ATPase domain"/>
    <property type="match status" value="1"/>
</dbReference>
<dbReference type="Pfam" id="PF23588">
    <property type="entry name" value="HTH_CHD1_Hrp3"/>
    <property type="match status" value="1"/>
</dbReference>
<dbReference type="InterPro" id="IPR000953">
    <property type="entry name" value="Chromo/chromo_shadow_dom"/>
</dbReference>
<dbReference type="PROSITE" id="PS00470">
    <property type="entry name" value="IDH_IMDH"/>
    <property type="match status" value="1"/>
</dbReference>
<feature type="domain" description="Helicase C-terminal" evidence="17">
    <location>
        <begin position="748"/>
        <end position="907"/>
    </location>
</feature>
<dbReference type="EMBL" id="CAJPVJ010000299">
    <property type="protein sequence ID" value="CAG2161986.1"/>
    <property type="molecule type" value="Genomic_DNA"/>
</dbReference>
<evidence type="ECO:0000256" key="11">
    <source>
        <dbReference type="ARBA" id="ARBA00023242"/>
    </source>
</evidence>
<gene>
    <name evidence="18" type="ORF">ONB1V03_LOCUS1587</name>
</gene>
<feature type="compositionally biased region" description="Basic and acidic residues" evidence="14">
    <location>
        <begin position="983"/>
        <end position="1012"/>
    </location>
</feature>
<dbReference type="InterPro" id="IPR056302">
    <property type="entry name" value="CHD1-2/Hrp3_HTH"/>
</dbReference>
<keyword evidence="6" id="KW-0378">Hydrolase</keyword>
<dbReference type="Gene3D" id="1.10.10.60">
    <property type="entry name" value="Homeodomain-like"/>
    <property type="match status" value="1"/>
</dbReference>
<feature type="compositionally biased region" description="Basic and acidic residues" evidence="14">
    <location>
        <begin position="196"/>
        <end position="205"/>
    </location>
</feature>
<dbReference type="FunFam" id="3.40.50.10810:FF:000007">
    <property type="entry name" value="Chromodomain-helicase-DNA-binding protein 2 isoform 1"/>
    <property type="match status" value="1"/>
</dbReference>
<dbReference type="Proteomes" id="UP000728032">
    <property type="component" value="Unassembled WGS sequence"/>
</dbReference>
<dbReference type="GO" id="GO:0016616">
    <property type="term" value="F:oxidoreductase activity, acting on the CH-OH group of donors, NAD or NADP as acceptor"/>
    <property type="evidence" value="ECO:0007669"/>
    <property type="project" value="InterPro"/>
</dbReference>
<dbReference type="GO" id="GO:0034728">
    <property type="term" value="P:nucleosome organization"/>
    <property type="evidence" value="ECO:0007669"/>
    <property type="project" value="TreeGrafter"/>
</dbReference>
<dbReference type="SUPFAM" id="SSF54160">
    <property type="entry name" value="Chromo domain-like"/>
    <property type="match status" value="2"/>
</dbReference>
<dbReference type="InterPro" id="IPR016197">
    <property type="entry name" value="Chromo-like_dom_sf"/>
</dbReference>
<evidence type="ECO:0000256" key="6">
    <source>
        <dbReference type="ARBA" id="ARBA00022801"/>
    </source>
</evidence>
<dbReference type="Pfam" id="PF00176">
    <property type="entry name" value="SNF2-rel_dom"/>
    <property type="match status" value="1"/>
</dbReference>
<reference evidence="18" key="1">
    <citation type="submission" date="2020-11" db="EMBL/GenBank/DDBJ databases">
        <authorList>
            <person name="Tran Van P."/>
        </authorList>
    </citation>
    <scope>NUCLEOTIDE SEQUENCE</scope>
</reference>
<evidence type="ECO:0000256" key="13">
    <source>
        <dbReference type="ARBA" id="ARBA00076717"/>
    </source>
</evidence>
<keyword evidence="9" id="KW-0238">DNA-binding</keyword>
<dbReference type="PROSITE" id="PS00598">
    <property type="entry name" value="CHROMO_1"/>
    <property type="match status" value="2"/>
</dbReference>
<dbReference type="Gene3D" id="6.10.140.1440">
    <property type="match status" value="1"/>
</dbReference>
<dbReference type="SMART" id="SM00487">
    <property type="entry name" value="DEXDc"/>
    <property type="match status" value="1"/>
</dbReference>
<dbReference type="InterPro" id="IPR024084">
    <property type="entry name" value="IsoPropMal-DH-like_dom"/>
</dbReference>
<dbReference type="CDD" id="cd18666">
    <property type="entry name" value="CD1_tandem_CHD1-2_like"/>
    <property type="match status" value="1"/>
</dbReference>
<accession>A0A7R9QAQ4</accession>
<dbReference type="InterPro" id="IPR014001">
    <property type="entry name" value="Helicase_ATP-bd"/>
</dbReference>
<dbReference type="InterPro" id="IPR038718">
    <property type="entry name" value="SNF2-like_sf"/>
</dbReference>
<keyword evidence="19" id="KW-1185">Reference proteome</keyword>
<evidence type="ECO:0000259" key="15">
    <source>
        <dbReference type="PROSITE" id="PS50013"/>
    </source>
</evidence>
<protein>
    <recommendedName>
        <fullName evidence="12">Chromodomain-helicase-DNA-binding protein 1</fullName>
    </recommendedName>
    <alternativeName>
        <fullName evidence="13">ATP-dependent helicase CHD1</fullName>
    </alternativeName>
</protein>
<dbReference type="OrthoDB" id="6516361at2759"/>
<evidence type="ECO:0000259" key="16">
    <source>
        <dbReference type="PROSITE" id="PS51192"/>
    </source>
</evidence>
<feature type="compositionally biased region" description="Polar residues" evidence="14">
    <location>
        <begin position="139"/>
        <end position="159"/>
    </location>
</feature>
<evidence type="ECO:0000256" key="2">
    <source>
        <dbReference type="ARBA" id="ARBA00007769"/>
    </source>
</evidence>
<proteinExistence type="inferred from homology"/>
<dbReference type="InterPro" id="IPR000330">
    <property type="entry name" value="SNF2_N"/>
</dbReference>
<sequence>MSDGLFLQCCREVAEHHPEIKYKEMYLDTVCLNMVQDPSQFDVLVMPNLYGDILSDLCAGLIGGLGVTPSGNIGKEGACPAVDCSGQSCSDWVVARIIGRYHWCRFEVTFPNDSVDLALIGFIESSSDWDDSNESSIDQQNSRRTVPRRTASTRNAKVLSQQSSSSSSESETESESESESDDNRTQKTRRTNKKVSYKEHSDHTDSDDLVQVDWTAYEAETETGETVERIFEHRIGKKGATGLATTPYQVEDNGDPNDGNCEEEDKEMQFLVKWKGWSHLHNTWETEESLKEVNAKGIKKVENYLKKEEEIRIWYLFALRQTTATPEDMDYYDCQEEMALQLRQLHMNVERIIAHQSSKSTESCQTEYLCKWEGLPYIECTWEEETLVLKKFTHRIDEYHIRQKSQKIPSKLCRALKVRPKFVPLKTQPDYIGGKDSLELRDYQLNGLNWLTHSWCKDNGVILADEMGLGKTIQTISFLSHLFYQHSLYGPFLLVVPLSTMASWQKEFEIWSPELNVVVYLGDVGSRNMIRSYEWCHPGNKRLKFNVLLTTYEILLKDKSFLGAVNWAVLGVDEAHRLKNDDSLLYKSLFDFSTNHRLLITGTPLQNSLRELWALLHFIGPDKFDSWDDFEAEHKDSDNKGYSKLHKQLEQFLLRRVKKDVEKSLPAKVEQILRVEMTSIQKQYYKWILTKNYKALTKGVKGSLNGFANIMMELKKCCNHATLIRPVDDLTSLEPLQRLIRCSGKLLLLDKLLCRLRETGHRVLIFSQMVRMLDILADYLSLRRFPYQRLDGSIRGELRKQALDHFNADGSPDFCFLLSTRAGGLGINLATADTVVIFDSDWNPQNDLQAQARAHRIGQKNQLSRFAFYQNLVEQYVAYLCWPSCHNRFLSSDSRSNTTPFNKEELAAILKFGAEELFKEGEEADDELQCDIDEILRRAETREDASQSVGDELLSAFKVASFNFNEDEDVSALSAQHSPPVEEVAKEKDWDEIIPEADRLKIEEEEKQKEGLDMFLPPRSRKSAQQSGAPSDSGEEYDPNRVKDDKEDVGTDDSDSDKPKRRGRPKASPRETVKGFSETEVRRFIKSFKKFPNPLNRLESIAIDAELQEKSTTDLKRIAEALQLGCENAVKEYNEKFVSENQTEDSNLTANNKKNNRGPNFKLGGVSVFPKNILSCQKELEALDVLLPPTLDEKKKWVLKSKVKAVHWDVLWNIEDDSRLLTGVHEYGLGSWEAIKMDPSYGLADKILADGDQKPQSKQLQTRVEYLLKFMQKLIAAQRIQAEASKPRIKKPKALKPKT</sequence>
<feature type="compositionally biased region" description="Acidic residues" evidence="14">
    <location>
        <begin position="170"/>
        <end position="180"/>
    </location>
</feature>
<dbReference type="EMBL" id="OC915124">
    <property type="protein sequence ID" value="CAD7638768.1"/>
    <property type="molecule type" value="Genomic_DNA"/>
</dbReference>
<dbReference type="GO" id="GO:0005524">
    <property type="term" value="F:ATP binding"/>
    <property type="evidence" value="ECO:0007669"/>
    <property type="project" value="UniProtKB-KW"/>
</dbReference>
<evidence type="ECO:0000256" key="12">
    <source>
        <dbReference type="ARBA" id="ARBA00074667"/>
    </source>
</evidence>
<evidence type="ECO:0000256" key="5">
    <source>
        <dbReference type="ARBA" id="ARBA00022741"/>
    </source>
</evidence>
<evidence type="ECO:0000313" key="19">
    <source>
        <dbReference type="Proteomes" id="UP000728032"/>
    </source>
</evidence>
<dbReference type="SMART" id="SM00490">
    <property type="entry name" value="HELICc"/>
    <property type="match status" value="1"/>
</dbReference>
<dbReference type="Gene3D" id="3.40.718.10">
    <property type="entry name" value="Isopropylmalate Dehydrogenase"/>
    <property type="match status" value="1"/>
</dbReference>
<feature type="region of interest" description="Disordered" evidence="14">
    <location>
        <begin position="971"/>
        <end position="1076"/>
    </location>
</feature>
<dbReference type="GO" id="GO:0000785">
    <property type="term" value="C:chromatin"/>
    <property type="evidence" value="ECO:0007669"/>
    <property type="project" value="TreeGrafter"/>
</dbReference>
<keyword evidence="10" id="KW-0804">Transcription</keyword>
<dbReference type="PANTHER" id="PTHR45623:SF14">
    <property type="entry name" value="CHROMODOMAIN-HELICASE-DNA-BINDING PROTEIN 1"/>
    <property type="match status" value="1"/>
</dbReference>
<keyword evidence="4" id="KW-0677">Repeat</keyword>
<feature type="domain" description="Chromo" evidence="15">
    <location>
        <begin position="225"/>
        <end position="308"/>
    </location>
</feature>